<dbReference type="Pfam" id="PF05193">
    <property type="entry name" value="Peptidase_M16_C"/>
    <property type="match status" value="1"/>
</dbReference>
<evidence type="ECO:0000313" key="3">
    <source>
        <dbReference type="Proteomes" id="UP001165143"/>
    </source>
</evidence>
<gene>
    <name evidence="2" type="ORF">Kpho01_43740</name>
</gene>
<protein>
    <submittedName>
        <fullName evidence="2">Peptidase M16</fullName>
    </submittedName>
</protein>
<dbReference type="SUPFAM" id="SSF63411">
    <property type="entry name" value="LuxS/MPP-like metallohydrolase"/>
    <property type="match status" value="2"/>
</dbReference>
<evidence type="ECO:0000259" key="1">
    <source>
        <dbReference type="Pfam" id="PF05193"/>
    </source>
</evidence>
<comment type="caution">
    <text evidence="2">The sequence shown here is derived from an EMBL/GenBank/DDBJ whole genome shotgun (WGS) entry which is preliminary data.</text>
</comment>
<dbReference type="InterPro" id="IPR050361">
    <property type="entry name" value="MPP/UQCRC_Complex"/>
</dbReference>
<name>A0A9W6PK47_9ACTN</name>
<reference evidence="2" key="1">
    <citation type="submission" date="2023-02" db="EMBL/GenBank/DDBJ databases">
        <title>Kitasatospora phosalacinea NBRC 14362.</title>
        <authorList>
            <person name="Ichikawa N."/>
            <person name="Sato H."/>
            <person name="Tonouchi N."/>
        </authorList>
    </citation>
    <scope>NUCLEOTIDE SEQUENCE</scope>
    <source>
        <strain evidence="2">NBRC 14362</strain>
    </source>
</reference>
<dbReference type="PANTHER" id="PTHR11851:SF224">
    <property type="entry name" value="PROCESSING PROTEASE"/>
    <property type="match status" value="1"/>
</dbReference>
<organism evidence="2 3">
    <name type="scientific">Kitasatospora phosalacinea</name>
    <dbReference type="NCBI Taxonomy" id="2065"/>
    <lineage>
        <taxon>Bacteria</taxon>
        <taxon>Bacillati</taxon>
        <taxon>Actinomycetota</taxon>
        <taxon>Actinomycetes</taxon>
        <taxon>Kitasatosporales</taxon>
        <taxon>Streptomycetaceae</taxon>
        <taxon>Kitasatospora</taxon>
    </lineage>
</organism>
<dbReference type="InterPro" id="IPR007863">
    <property type="entry name" value="Peptidase_M16_C"/>
</dbReference>
<dbReference type="AlphaFoldDB" id="A0A9W6PK47"/>
<proteinExistence type="predicted"/>
<dbReference type="Gene3D" id="3.30.830.10">
    <property type="entry name" value="Metalloenzyme, LuxS/M16 peptidase-like"/>
    <property type="match status" value="2"/>
</dbReference>
<sequence>MTPAAAPGAVLLPPLAPPRPVPPLEAVDTVLPTGLRVVAARRATAPVVQLRLGVPFGGSTARHAAAAELLSCTLLAGGPGADRAAVDDALAAVGGSLKAVVGPEELLVTGQVLAEGLPRLLAVLADCLTGAGYEPTVLAAERERLLHRVRLTGSMPARAARAALLRHCFGDHPATRETPAEEQVADVGRDEVAALHRTALVPRGAVLLLVGDVRPDRAVAETARLLGGWSSPHRAVRMAPLPAPAHRGEPVLAVPSPGARQCEARLAAPSLVRTDPGYPALLLADQVFGGHFSSRLVQRLREREGRIYSGRSAIEQRTGSALGTVQFASAPQHAAAAVDGTLDELAAVSGDRPPTGAEIAAARGYALGVQALVRSTQKGLADSLHGPLLAGLPLDWPDTVAALVRTVPDDEVRAAAAAHLRPEAYAAVLLGPPAPDRPLP</sequence>
<dbReference type="OrthoDB" id="9811314at2"/>
<dbReference type="PANTHER" id="PTHR11851">
    <property type="entry name" value="METALLOPROTEASE"/>
    <property type="match status" value="1"/>
</dbReference>
<accession>A0A9W6PK47</accession>
<dbReference type="GO" id="GO:0046872">
    <property type="term" value="F:metal ion binding"/>
    <property type="evidence" value="ECO:0007669"/>
    <property type="project" value="InterPro"/>
</dbReference>
<evidence type="ECO:0000313" key="2">
    <source>
        <dbReference type="EMBL" id="GLW56363.1"/>
    </source>
</evidence>
<dbReference type="InterPro" id="IPR011249">
    <property type="entry name" value="Metalloenz_LuxS/M16"/>
</dbReference>
<dbReference type="EMBL" id="BSRX01000026">
    <property type="protein sequence ID" value="GLW56363.1"/>
    <property type="molecule type" value="Genomic_DNA"/>
</dbReference>
<dbReference type="RefSeq" id="WP_033255124.1">
    <property type="nucleotide sequence ID" value="NZ_BSRX01000026.1"/>
</dbReference>
<feature type="domain" description="Peptidase M16 C-terminal" evidence="1">
    <location>
        <begin position="187"/>
        <end position="362"/>
    </location>
</feature>
<dbReference type="Proteomes" id="UP001165143">
    <property type="component" value="Unassembled WGS sequence"/>
</dbReference>